<reference evidence="2" key="1">
    <citation type="submission" date="2018-12" db="EMBL/GenBank/DDBJ databases">
        <title>Tengunoibacter tsumagoiensis gen. nov., sp. nov., Dictyobacter kobayashii sp. nov., D. alpinus sp. nov., and D. joshuensis sp. nov. and description of Dictyobacteraceae fam. nov. within the order Ktedonobacterales isolated from Tengu-no-mugimeshi.</title>
        <authorList>
            <person name="Wang C.M."/>
            <person name="Zheng Y."/>
            <person name="Sakai Y."/>
            <person name="Toyoda A."/>
            <person name="Minakuchi Y."/>
            <person name="Abe K."/>
            <person name="Yokota A."/>
            <person name="Yabe S."/>
        </authorList>
    </citation>
    <scope>NUCLEOTIDE SEQUENCE [LARGE SCALE GENOMIC DNA]</scope>
    <source>
        <strain evidence="2">Uno3</strain>
    </source>
</reference>
<dbReference type="InterPro" id="IPR012341">
    <property type="entry name" value="6hp_glycosidase-like_sf"/>
</dbReference>
<keyword evidence="2" id="KW-1185">Reference proteome</keyword>
<dbReference type="RefSeq" id="WP_126581017.1">
    <property type="nucleotide sequence ID" value="NZ_BIFR01000001.1"/>
</dbReference>
<dbReference type="Gene3D" id="1.50.10.10">
    <property type="match status" value="1"/>
</dbReference>
<organism evidence="1 2">
    <name type="scientific">Tengunoibacter tsumagoiensis</name>
    <dbReference type="NCBI Taxonomy" id="2014871"/>
    <lineage>
        <taxon>Bacteria</taxon>
        <taxon>Bacillati</taxon>
        <taxon>Chloroflexota</taxon>
        <taxon>Ktedonobacteria</taxon>
        <taxon>Ktedonobacterales</taxon>
        <taxon>Dictyobacteraceae</taxon>
        <taxon>Tengunoibacter</taxon>
    </lineage>
</organism>
<dbReference type="GO" id="GO:0005993">
    <property type="term" value="P:trehalose catabolic process"/>
    <property type="evidence" value="ECO:0007669"/>
    <property type="project" value="TreeGrafter"/>
</dbReference>
<accession>A0A402A387</accession>
<dbReference type="EMBL" id="BIFR01000001">
    <property type="protein sequence ID" value="GCE13496.1"/>
    <property type="molecule type" value="Genomic_DNA"/>
</dbReference>
<dbReference type="AlphaFoldDB" id="A0A402A387"/>
<evidence type="ECO:0000313" key="1">
    <source>
        <dbReference type="EMBL" id="GCE13496.1"/>
    </source>
</evidence>
<protein>
    <recommendedName>
        <fullName evidence="3">Alpha,alpha-trehalase</fullName>
    </recommendedName>
</protein>
<dbReference type="PANTHER" id="PTHR23403:SF6">
    <property type="entry name" value="CYTOSOLIC NEUTRAL TREHALASE-RELATED"/>
    <property type="match status" value="1"/>
</dbReference>
<name>A0A402A387_9CHLR</name>
<comment type="caution">
    <text evidence="1">The sequence shown here is derived from an EMBL/GenBank/DDBJ whole genome shotgun (WGS) entry which is preliminary data.</text>
</comment>
<dbReference type="GO" id="GO:0004555">
    <property type="term" value="F:alpha,alpha-trehalase activity"/>
    <property type="evidence" value="ECO:0007669"/>
    <property type="project" value="InterPro"/>
</dbReference>
<dbReference type="PRINTS" id="PR00744">
    <property type="entry name" value="GLHYDRLASE37"/>
</dbReference>
<dbReference type="InterPro" id="IPR008928">
    <property type="entry name" value="6-hairpin_glycosidase_sf"/>
</dbReference>
<gene>
    <name evidence="1" type="ORF">KTT_33550</name>
</gene>
<evidence type="ECO:0000313" key="2">
    <source>
        <dbReference type="Proteomes" id="UP000287352"/>
    </source>
</evidence>
<dbReference type="OrthoDB" id="9798687at2"/>
<evidence type="ECO:0008006" key="3">
    <source>
        <dbReference type="Google" id="ProtNLM"/>
    </source>
</evidence>
<sequence>MEIVSFPPLTRQRWQALDEQIRSWWQNDLHTALEADLRHDDSQTLLFLPCPYSSAGGSEAMFPEMYAWDTYFINLALLAHKREDIVRFHILNYLFEIQRYGFMPNGNRTFYTTRSQTPVFSDSIWRYYQATGDRDLLHQAYPLLKQEYTHYWNAPHHQTPIGLATNQDLGDTSSRPELMSLAETGLDFCSLFGPDIRDCVPLITNCALVRYAQTLAHLADVLGEKAEQEHWLKEAETRAQLVRDYCWNPEKGFFLEYNYREQKQLPFLSLCAYWTLWAGIATPEQAAYLVAQLTAFEHAYGLTVTDVLYPSPFPEFEWVQWGYPAGWSPLHIILIEGLQAYGYQAEAQRIAEKYLNLQVSLYEQTGNLYEKYNVVQGNTQLPHERQDDVPPLHGWSSASVVLLGRMLFGHKDEEQ</sequence>
<dbReference type="Proteomes" id="UP000287352">
    <property type="component" value="Unassembled WGS sequence"/>
</dbReference>
<dbReference type="PANTHER" id="PTHR23403">
    <property type="entry name" value="TREHALASE"/>
    <property type="match status" value="1"/>
</dbReference>
<dbReference type="Pfam" id="PF01204">
    <property type="entry name" value="Trehalase"/>
    <property type="match status" value="2"/>
</dbReference>
<dbReference type="SUPFAM" id="SSF48208">
    <property type="entry name" value="Six-hairpin glycosidases"/>
    <property type="match status" value="1"/>
</dbReference>
<dbReference type="InterPro" id="IPR001661">
    <property type="entry name" value="Glyco_hydro_37"/>
</dbReference>
<proteinExistence type="predicted"/>